<feature type="non-terminal residue" evidence="2">
    <location>
        <position position="250"/>
    </location>
</feature>
<evidence type="ECO:0000313" key="2">
    <source>
        <dbReference type="EMBL" id="CEM45399.1"/>
    </source>
</evidence>
<dbReference type="AlphaFoldDB" id="A0A0G4HM33"/>
<gene>
    <name evidence="2" type="ORF">Cvel_29163</name>
</gene>
<dbReference type="GO" id="GO:0005524">
    <property type="term" value="F:ATP binding"/>
    <property type="evidence" value="ECO:0007669"/>
    <property type="project" value="InterPro"/>
</dbReference>
<evidence type="ECO:0000259" key="1">
    <source>
        <dbReference type="Pfam" id="PF01331"/>
    </source>
</evidence>
<dbReference type="Gene3D" id="3.30.470.30">
    <property type="entry name" value="DNA ligase/mRNA capping enzyme"/>
    <property type="match status" value="1"/>
</dbReference>
<proteinExistence type="predicted"/>
<name>A0A0G4HM33_9ALVE</name>
<sequence length="250" mass="28308">MEEEDRSVKPELQAELRTFCVQACHGKSKGSFRTQTSAVMNRFPGAMAADLSETDLWHKVKAMPYVACEKSDGTRYLLAALGDRGVFLISREWEMSPWRLILKGRDGKLLDDTLLDGELVTDTEGDPDGILTELPVLRFLVFDAMRIGGRDLTCLNLLKRLETCAAEVFKPRIDFLRECAEKKAKPKEDMDIFMKDFFDLRDVSVVIGLSKQKRLPHPCDGVILTPVLWPYTPGSCPQLLKWKPPEMNTV</sequence>
<accession>A0A0G4HM33</accession>
<dbReference type="InterPro" id="IPR051029">
    <property type="entry name" value="mRNA_Capping_Enz/RNA_Phosphat"/>
</dbReference>
<dbReference type="EMBL" id="CDMZ01003178">
    <property type="protein sequence ID" value="CEM45399.1"/>
    <property type="molecule type" value="Genomic_DNA"/>
</dbReference>
<dbReference type="GO" id="GO:0006370">
    <property type="term" value="P:7-methylguanosine mRNA capping"/>
    <property type="evidence" value="ECO:0007669"/>
    <property type="project" value="InterPro"/>
</dbReference>
<feature type="domain" description="mRNA capping enzyme adenylation" evidence="1">
    <location>
        <begin position="58"/>
        <end position="243"/>
    </location>
</feature>
<dbReference type="InterPro" id="IPR001339">
    <property type="entry name" value="mRNA_cap_enzyme_adenylation"/>
</dbReference>
<dbReference type="Pfam" id="PF01331">
    <property type="entry name" value="mRNA_cap_enzyme"/>
    <property type="match status" value="1"/>
</dbReference>
<dbReference type="PANTHER" id="PTHR10367">
    <property type="entry name" value="MRNA-CAPPING ENZYME"/>
    <property type="match status" value="1"/>
</dbReference>
<reference evidence="2" key="1">
    <citation type="submission" date="2014-11" db="EMBL/GenBank/DDBJ databases">
        <authorList>
            <person name="Otto D Thomas"/>
            <person name="Naeem Raeece"/>
        </authorList>
    </citation>
    <scope>NUCLEOTIDE SEQUENCE</scope>
</reference>
<dbReference type="PANTHER" id="PTHR10367:SF17">
    <property type="entry name" value="MRNA-CAPPING ENZYME"/>
    <property type="match status" value="1"/>
</dbReference>
<protein>
    <recommendedName>
        <fullName evidence="1">mRNA capping enzyme adenylation domain-containing protein</fullName>
    </recommendedName>
</protein>
<organism evidence="2">
    <name type="scientific">Chromera velia CCMP2878</name>
    <dbReference type="NCBI Taxonomy" id="1169474"/>
    <lineage>
        <taxon>Eukaryota</taxon>
        <taxon>Sar</taxon>
        <taxon>Alveolata</taxon>
        <taxon>Colpodellida</taxon>
        <taxon>Chromeraceae</taxon>
        <taxon>Chromera</taxon>
    </lineage>
</organism>
<dbReference type="GO" id="GO:0004484">
    <property type="term" value="F:mRNA guanylyltransferase activity"/>
    <property type="evidence" value="ECO:0007669"/>
    <property type="project" value="InterPro"/>
</dbReference>
<dbReference type="CDD" id="cd07895">
    <property type="entry name" value="Adenylation_mRNA_capping"/>
    <property type="match status" value="1"/>
</dbReference>
<dbReference type="SUPFAM" id="SSF56091">
    <property type="entry name" value="DNA ligase/mRNA capping enzyme, catalytic domain"/>
    <property type="match status" value="1"/>
</dbReference>